<dbReference type="EMBL" id="CP014352">
    <property type="protein sequence ID" value="AMS05608.1"/>
    <property type="molecule type" value="Genomic_DNA"/>
</dbReference>
<evidence type="ECO:0000313" key="2">
    <source>
        <dbReference type="EMBL" id="AOZ47079.1"/>
    </source>
</evidence>
<dbReference type="Proteomes" id="UP000178666">
    <property type="component" value="Chromosome"/>
</dbReference>
<protein>
    <submittedName>
        <fullName evidence="1">Uncharacterized protein</fullName>
    </submittedName>
</protein>
<dbReference type="AlphaFoldDB" id="A0AAC9FC53"/>
<evidence type="ECO:0000313" key="3">
    <source>
        <dbReference type="Proteomes" id="UP000075221"/>
    </source>
</evidence>
<reference evidence="2 4" key="1">
    <citation type="journal article" date="2016" name="Plant Dis.">
        <title>Improved production of propionic acid using genome shuffling.</title>
        <authorList>
            <person name="Luna-Flores C.H."/>
            <person name="Palfreyman R.W."/>
            <person name="Kromer J.O."/>
            <person name="Nielsen L.K."/>
            <person name="Marcellin E."/>
        </authorList>
    </citation>
    <scope>NUCLEOTIDE SEQUENCE [LARGE SCALE GENOMIC DNA]</scope>
    <source>
        <strain evidence="2 4">F3E8</strain>
    </source>
</reference>
<accession>A0AAC9FC53</accession>
<dbReference type="Proteomes" id="UP000075221">
    <property type="component" value="Chromosome"/>
</dbReference>
<dbReference type="EMBL" id="CP015970">
    <property type="protein sequence ID" value="AOZ47079.1"/>
    <property type="molecule type" value="Genomic_DNA"/>
</dbReference>
<keyword evidence="4" id="KW-1185">Reference proteome</keyword>
<proteinExistence type="predicted"/>
<gene>
    <name evidence="2" type="ORF">A8L58_10700</name>
    <name evidence="1" type="ORF">AXH35_09260</name>
</gene>
<reference evidence="1 3" key="2">
    <citation type="submission" date="2016-02" db="EMBL/GenBank/DDBJ databases">
        <title>Complete Genome Sequence of Propionibacterium acidipropionici ATCC 55737.</title>
        <authorList>
            <person name="Luna Flores C.H."/>
            <person name="Nielsen L.K."/>
            <person name="Marcellin E."/>
        </authorList>
    </citation>
    <scope>NUCLEOTIDE SEQUENCE [LARGE SCALE GENOMIC DNA]</scope>
    <source>
        <strain evidence="1 3">ATCC 55737</strain>
    </source>
</reference>
<name>A0AAC9FC53_9ACTN</name>
<sequence>MFGAGGWCHSCGILQGPQTGSLTLQRRNLTPVGVWVPYWNYDALCVDAGMADSLWDRLPLIYVPCGLARQIHRVVTEY</sequence>
<evidence type="ECO:0000313" key="1">
    <source>
        <dbReference type="EMBL" id="AMS05608.1"/>
    </source>
</evidence>
<organism evidence="1 3">
    <name type="scientific">Acidipropionibacterium acidipropionici</name>
    <dbReference type="NCBI Taxonomy" id="1748"/>
    <lineage>
        <taxon>Bacteria</taxon>
        <taxon>Bacillati</taxon>
        <taxon>Actinomycetota</taxon>
        <taxon>Actinomycetes</taxon>
        <taxon>Propionibacteriales</taxon>
        <taxon>Propionibacteriaceae</taxon>
        <taxon>Acidipropionibacterium</taxon>
    </lineage>
</organism>
<evidence type="ECO:0000313" key="4">
    <source>
        <dbReference type="Proteomes" id="UP000178666"/>
    </source>
</evidence>